<accession>A0A918TU62</accession>
<dbReference type="EMBL" id="BMXI01000010">
    <property type="protein sequence ID" value="GHC56750.1"/>
    <property type="molecule type" value="Genomic_DNA"/>
</dbReference>
<protein>
    <recommendedName>
        <fullName evidence="1">DinB-like domain-containing protein</fullName>
    </recommendedName>
</protein>
<name>A0A918TU62_9BACT</name>
<gene>
    <name evidence="2" type="ORF">GCM10007100_24430</name>
</gene>
<dbReference type="AlphaFoldDB" id="A0A918TU62"/>
<comment type="caution">
    <text evidence="2">The sequence shown here is derived from an EMBL/GenBank/DDBJ whole genome shotgun (WGS) entry which is preliminary data.</text>
</comment>
<organism evidence="2 3">
    <name type="scientific">Roseibacillus persicicus</name>
    <dbReference type="NCBI Taxonomy" id="454148"/>
    <lineage>
        <taxon>Bacteria</taxon>
        <taxon>Pseudomonadati</taxon>
        <taxon>Verrucomicrobiota</taxon>
        <taxon>Verrucomicrobiia</taxon>
        <taxon>Verrucomicrobiales</taxon>
        <taxon>Verrucomicrobiaceae</taxon>
        <taxon>Roseibacillus</taxon>
    </lineage>
</organism>
<evidence type="ECO:0000313" key="2">
    <source>
        <dbReference type="EMBL" id="GHC56750.1"/>
    </source>
</evidence>
<dbReference type="InterPro" id="IPR034660">
    <property type="entry name" value="DinB/YfiT-like"/>
</dbReference>
<evidence type="ECO:0000259" key="1">
    <source>
        <dbReference type="Pfam" id="PF12867"/>
    </source>
</evidence>
<dbReference type="InterPro" id="IPR024775">
    <property type="entry name" value="DinB-like"/>
</dbReference>
<dbReference type="Proteomes" id="UP000644507">
    <property type="component" value="Unassembled WGS sequence"/>
</dbReference>
<dbReference type="Gene3D" id="1.20.120.450">
    <property type="entry name" value="dinb family like domain"/>
    <property type="match status" value="1"/>
</dbReference>
<dbReference type="Pfam" id="PF12867">
    <property type="entry name" value="DinB_2"/>
    <property type="match status" value="1"/>
</dbReference>
<keyword evidence="3" id="KW-1185">Reference proteome</keyword>
<dbReference type="SUPFAM" id="SSF109854">
    <property type="entry name" value="DinB/YfiT-like putative metalloenzymes"/>
    <property type="match status" value="1"/>
</dbReference>
<reference evidence="2" key="1">
    <citation type="journal article" date="2014" name="Int. J. Syst. Evol. Microbiol.">
        <title>Complete genome sequence of Corynebacterium casei LMG S-19264T (=DSM 44701T), isolated from a smear-ripened cheese.</title>
        <authorList>
            <consortium name="US DOE Joint Genome Institute (JGI-PGF)"/>
            <person name="Walter F."/>
            <person name="Albersmeier A."/>
            <person name="Kalinowski J."/>
            <person name="Ruckert C."/>
        </authorList>
    </citation>
    <scope>NUCLEOTIDE SEQUENCE</scope>
    <source>
        <strain evidence="2">KCTC 12988</strain>
    </source>
</reference>
<proteinExistence type="predicted"/>
<feature type="domain" description="DinB-like" evidence="1">
    <location>
        <begin position="88"/>
        <end position="194"/>
    </location>
</feature>
<sequence>MPNDRFLCQTLAMSEPTLAPPGAGLPAPEAFVIRRLVFPVLQMRLSKSRSLELFKKSGETILPLVSDLDLTTFTTPVLIKRLPGLEDSSRNWSVEQTLEHIQIVTAAALYIIKKLESNRPLDLPVRTQDVKPSGGIGLDRLRSFGQYLEETPKKIAQFEFTSQATHHHPWFGELTSLDWLRLIAFHQDLHRKQIERILAPASC</sequence>
<reference evidence="2" key="2">
    <citation type="submission" date="2020-09" db="EMBL/GenBank/DDBJ databases">
        <authorList>
            <person name="Sun Q."/>
            <person name="Kim S."/>
        </authorList>
    </citation>
    <scope>NUCLEOTIDE SEQUENCE</scope>
    <source>
        <strain evidence="2">KCTC 12988</strain>
    </source>
</reference>
<evidence type="ECO:0000313" key="3">
    <source>
        <dbReference type="Proteomes" id="UP000644507"/>
    </source>
</evidence>